<dbReference type="InterPro" id="IPR017946">
    <property type="entry name" value="PLC-like_Pdiesterase_TIM-brl"/>
</dbReference>
<dbReference type="Pfam" id="PF06439">
    <property type="entry name" value="3keto-disac_hyd"/>
    <property type="match status" value="1"/>
</dbReference>
<feature type="domain" description="SLH" evidence="2">
    <location>
        <begin position="1675"/>
        <end position="1738"/>
    </location>
</feature>
<dbReference type="RefSeq" id="WP_171652870.1">
    <property type="nucleotide sequence ID" value="NZ_WHOD01000062.1"/>
</dbReference>
<dbReference type="PANTHER" id="PTHR46211">
    <property type="entry name" value="GLYCEROPHOSPHORYL DIESTER PHOSPHODIESTERASE"/>
    <property type="match status" value="1"/>
</dbReference>
<dbReference type="GO" id="GO:0004553">
    <property type="term" value="F:hydrolase activity, hydrolyzing O-glycosyl compounds"/>
    <property type="evidence" value="ECO:0007669"/>
    <property type="project" value="InterPro"/>
</dbReference>
<evidence type="ECO:0000259" key="3">
    <source>
        <dbReference type="PROSITE" id="PS51704"/>
    </source>
</evidence>
<dbReference type="InterPro" id="IPR030395">
    <property type="entry name" value="GP_PDE_dom"/>
</dbReference>
<reference evidence="4" key="1">
    <citation type="submission" date="2019-10" db="EMBL/GenBank/DDBJ databases">
        <title>Description of Paenibacillus glebae sp. nov.</title>
        <authorList>
            <person name="Carlier A."/>
            <person name="Qi S."/>
        </authorList>
    </citation>
    <scope>NUCLEOTIDE SEQUENCE</scope>
    <source>
        <strain evidence="4">LMG 31456</strain>
    </source>
</reference>
<feature type="region of interest" description="Disordered" evidence="1">
    <location>
        <begin position="1385"/>
        <end position="1415"/>
    </location>
</feature>
<accession>A0A972K0H0</accession>
<dbReference type="PROSITE" id="PS51272">
    <property type="entry name" value="SLH"/>
    <property type="match status" value="3"/>
</dbReference>
<dbReference type="Gene3D" id="3.20.20.190">
    <property type="entry name" value="Phosphatidylinositol (PI) phosphodiesterase"/>
    <property type="match status" value="2"/>
</dbReference>
<dbReference type="Pfam" id="PF00395">
    <property type="entry name" value="SLH"/>
    <property type="match status" value="2"/>
</dbReference>
<organism evidence="4 5">
    <name type="scientific">Paenibacillus foliorum</name>
    <dbReference type="NCBI Taxonomy" id="2654974"/>
    <lineage>
        <taxon>Bacteria</taxon>
        <taxon>Bacillati</taxon>
        <taxon>Bacillota</taxon>
        <taxon>Bacilli</taxon>
        <taxon>Bacillales</taxon>
        <taxon>Paenibacillaceae</taxon>
        <taxon>Paenibacillus</taxon>
    </lineage>
</organism>
<dbReference type="Gene3D" id="2.60.120.560">
    <property type="entry name" value="Exo-inulinase, domain 1"/>
    <property type="match status" value="2"/>
</dbReference>
<feature type="domain" description="SLH" evidence="2">
    <location>
        <begin position="1745"/>
        <end position="1805"/>
    </location>
</feature>
<feature type="compositionally biased region" description="Low complexity" evidence="1">
    <location>
        <begin position="1394"/>
        <end position="1409"/>
    </location>
</feature>
<dbReference type="GO" id="GO:0006629">
    <property type="term" value="P:lipid metabolic process"/>
    <property type="evidence" value="ECO:0007669"/>
    <property type="project" value="InterPro"/>
</dbReference>
<dbReference type="GO" id="GO:0008081">
    <property type="term" value="F:phosphoric diester hydrolase activity"/>
    <property type="evidence" value="ECO:0007669"/>
    <property type="project" value="InterPro"/>
</dbReference>
<feature type="domain" description="GP-PDE" evidence="3">
    <location>
        <begin position="1054"/>
        <end position="1295"/>
    </location>
</feature>
<keyword evidence="5" id="KW-1185">Reference proteome</keyword>
<dbReference type="InterPro" id="IPR010496">
    <property type="entry name" value="AL/BT2_dom"/>
</dbReference>
<evidence type="ECO:0000259" key="2">
    <source>
        <dbReference type="PROSITE" id="PS51272"/>
    </source>
</evidence>
<evidence type="ECO:0000313" key="4">
    <source>
        <dbReference type="EMBL" id="NOU94656.1"/>
    </source>
</evidence>
<dbReference type="GO" id="GO:0030246">
    <property type="term" value="F:carbohydrate binding"/>
    <property type="evidence" value="ECO:0007669"/>
    <property type="project" value="InterPro"/>
</dbReference>
<dbReference type="Proteomes" id="UP000641588">
    <property type="component" value="Unassembled WGS sequence"/>
</dbReference>
<dbReference type="InterPro" id="IPR001119">
    <property type="entry name" value="SLH_dom"/>
</dbReference>
<comment type="caution">
    <text evidence="4">The sequence shown here is derived from an EMBL/GenBank/DDBJ whole genome shotgun (WGS) entry which is preliminary data.</text>
</comment>
<dbReference type="SUPFAM" id="SSF51695">
    <property type="entry name" value="PLC-like phosphodiesterases"/>
    <property type="match status" value="1"/>
</dbReference>
<dbReference type="PANTHER" id="PTHR46211:SF14">
    <property type="entry name" value="GLYCEROPHOSPHODIESTER PHOSPHODIESTERASE"/>
    <property type="match status" value="1"/>
</dbReference>
<dbReference type="InterPro" id="IPR010502">
    <property type="entry name" value="Carb-bd_dom_fam9"/>
</dbReference>
<feature type="domain" description="SLH" evidence="2">
    <location>
        <begin position="1614"/>
        <end position="1674"/>
    </location>
</feature>
<protein>
    <submittedName>
        <fullName evidence="4">DUF1080 domain-containing protein</fullName>
    </submittedName>
</protein>
<dbReference type="Pfam" id="PF06452">
    <property type="entry name" value="CBM9_1"/>
    <property type="match status" value="1"/>
</dbReference>
<dbReference type="GO" id="GO:0016052">
    <property type="term" value="P:carbohydrate catabolic process"/>
    <property type="evidence" value="ECO:0007669"/>
    <property type="project" value="InterPro"/>
</dbReference>
<dbReference type="Gene3D" id="2.60.40.1190">
    <property type="match status" value="1"/>
</dbReference>
<evidence type="ECO:0000313" key="5">
    <source>
        <dbReference type="Proteomes" id="UP000641588"/>
    </source>
</evidence>
<dbReference type="PROSITE" id="PS51704">
    <property type="entry name" value="GP_PDE"/>
    <property type="match status" value="1"/>
</dbReference>
<dbReference type="EMBL" id="WHOD01000062">
    <property type="protein sequence ID" value="NOU94656.1"/>
    <property type="molecule type" value="Genomic_DNA"/>
</dbReference>
<sequence length="1805" mass="197802">MYSKLFHVWLVALLLSSILPFHVYEHQAYAADAARKTLNVNKTLAAPVIDGKLEESFWAVDQTLQVQTGNGPFKDTKFGMLWDNKYLFIGVKAADDTPIYNAPGNWFEQDSINVFVDPTLHRSAPFAADDMQMGLVYQPETTTPEFHFGAALSNHSGKDEKKILRAINKTAEGWTLEMAVPWDMLNFDPLLKKQLGLEITAGDRYGTDSTQNRSSAWSAYNESTFWNNTAGYGVITLVDDHPIPGSVNTILLQENFDGIPAGQIPYGWKTDASAGSNSFTVVKDTYGNGRISVDVNGTNKQSRIFAPVQWDNYIIEADLRFESVLNSARWASLIFRAPSSALLPYNQMAVRQNGTYEIAYRKTDGSWSVPVTGTWGKTLALNSYYSMKVRVFDNNVKEYIKAKSDTNYSLLTDKSLTAELLERGKIGFQADQSKISFDNLKVTRITADRLNAAIPTTAEALTGPISVTGSVYYSDGITDVAAFDRVKFYSSDESIVKIINNKLYPLKQGKANVKAVYYNAEVSQEVTVTPSLTGAKVVSIKHNEGYALAVSGQPLDLNSLSFQTELNDFSSQTLPGGQLSWTSGSGAVVFENGTFKVQQKGVYPVTGQKDGAAVSILFIVKNPGDAEYVLYEENFDAIPEGTLPQGWTRKQGTTASAATVKSGAFEMNASAAPDNPSRVLLPDYLGLFGNYKIEADVTHLTVNNNARWNAIMYRIQNNDYPYYQMAVRKDATAVNGVEFSERTPANGWNVIDTGSFTEVIDAGRLYRYTVKAYGTRVQESIDNKPIIDTDQAAAYTKGRIGFQADGSAMKLDNIRVTLQQEPLPPVSNGHFVQVTEPETKISMAASIATELKSSQELVDLTGPTLPATVVLHIGEGLKVMEPSRMKEMGSLDSVLSAIGTRMIPAFYVKDEQTVDELVEYLKNKGIEDADVISDNGELVKRARTAYPIIRGIVDFSTRGSLTKEDMLDVRRKTTISLAKIALLPQNAASPENVSYLQKRTIVVWAKEAAAQREKSVTLHQLITSGVDGILTDSPNTAFTALKVYSNNTTLIRKPYVIGHRGVPSKAPENTIESNELGLDYGADYIENDIYLSKDGHLVILHDGALERTTNGTGFIEDYTLAQLKALNANKPFPVGFPDVKIPTLEEQIDLARKKGKMVMSEMKTDNPAAVDAYVKLIKDKNAEDVMDTMSFSGNQLKRLAELMPEMPLGLLTSGLASESNVNSSLRKTLKQVQSLNVTLNTSFSGLGKNFMEASKHRGIIISPWTFNDKKNFIQFFLYGAWGLTTDYAFWAADWAIAIKPEKANQQMMNGGSLTLSAEIETYNGTKTAITPEIVMLDGQDLIEVNGNKATAKKPGTATILLRYTASIDEANKYDIYSQPISIEVKPVPRDHRPSGGSSNGSNLNPSVGSQDGQPGNAVINVVNNDRVEVDVLRGAFQSASKVEVNHAGEKLLLPAEGLVDAVLKPGALLVITSENVTYQLPLSVLKLEELQRQLGTILNDLWISITIKKLIGSEAAAVRDAVAKSGGTQIADTVEYDVQAVSNNGKSARLTFGSTYVSRSLVLNKAVDSLRATGVMYMPETKTLRFVPTIFEAKDGKTTATMQRNGNSVYSVVENNKSFVDMTNHWAKADVELLANKLVIDGVSDNRFDGERNITRAEFAVLLARALSLSTSSGAKNEFSDLASTAWYAGDVAAATEAGMINGYEDGTFRPNREITREEQAVMIIRALSYVNMDVKVSQAQQDEILGRYKDVDKIVWAKAEVAAAVNTGLINGMTTEALMMDSYSTRAQSAVTLKRLLYKVNFIN</sequence>
<gene>
    <name evidence="4" type="ORF">GC093_15715</name>
</gene>
<dbReference type="SUPFAM" id="SSF49344">
    <property type="entry name" value="CBD9-like"/>
    <property type="match status" value="1"/>
</dbReference>
<evidence type="ECO:0000256" key="1">
    <source>
        <dbReference type="SAM" id="MobiDB-lite"/>
    </source>
</evidence>
<dbReference type="Pfam" id="PF03009">
    <property type="entry name" value="GDPD"/>
    <property type="match status" value="1"/>
</dbReference>
<name>A0A972K0H0_9BACL</name>
<proteinExistence type="predicted"/>